<evidence type="ECO:0000256" key="9">
    <source>
        <dbReference type="ARBA" id="ARBA00023128"/>
    </source>
</evidence>
<dbReference type="PANTHER" id="PTHR45635:SF14">
    <property type="entry name" value="ADP_ATP TRANSLOCASE"/>
    <property type="match status" value="1"/>
</dbReference>
<keyword evidence="10 12" id="KW-0472">Membrane</keyword>
<evidence type="ECO:0000256" key="15">
    <source>
        <dbReference type="SAM" id="MobiDB-lite"/>
    </source>
</evidence>
<keyword evidence="5 12" id="KW-0812">Transmembrane</keyword>
<evidence type="ECO:0000256" key="5">
    <source>
        <dbReference type="ARBA" id="ARBA00022692"/>
    </source>
</evidence>
<dbReference type="InterPro" id="IPR018108">
    <property type="entry name" value="MCP_transmembrane"/>
</dbReference>
<proteinExistence type="inferred from homology"/>
<dbReference type="Gene3D" id="1.50.40.10">
    <property type="entry name" value="Mitochondrial carrier domain"/>
    <property type="match status" value="1"/>
</dbReference>
<dbReference type="SUPFAM" id="SSF103506">
    <property type="entry name" value="Mitochondrial carrier"/>
    <property type="match status" value="1"/>
</dbReference>
<keyword evidence="4" id="KW-0050">Antiport</keyword>
<evidence type="ECO:0000256" key="16">
    <source>
        <dbReference type="SAM" id="SignalP"/>
    </source>
</evidence>
<feature type="compositionally biased region" description="Polar residues" evidence="15">
    <location>
        <begin position="62"/>
        <end position="75"/>
    </location>
</feature>
<evidence type="ECO:0000256" key="11">
    <source>
        <dbReference type="ARBA" id="ARBA00024143"/>
    </source>
</evidence>
<accession>A0ABQ7JS14</accession>
<feature type="chain" id="PRO_5047205696" description="ADP/ATP translocase" evidence="16">
    <location>
        <begin position="20"/>
        <end position="455"/>
    </location>
</feature>
<comment type="function">
    <text evidence="14">Catalyzes the exchange of ADP and ATP across the membrane.</text>
</comment>
<evidence type="ECO:0000256" key="2">
    <source>
        <dbReference type="ARBA" id="ARBA00006375"/>
    </source>
</evidence>
<organism evidence="17 18">
    <name type="scientific">Linnemannia gamsii</name>
    <dbReference type="NCBI Taxonomy" id="64522"/>
    <lineage>
        <taxon>Eukaryota</taxon>
        <taxon>Fungi</taxon>
        <taxon>Fungi incertae sedis</taxon>
        <taxon>Mucoromycota</taxon>
        <taxon>Mortierellomycotina</taxon>
        <taxon>Mortierellomycetes</taxon>
        <taxon>Mortierellales</taxon>
        <taxon>Mortierellaceae</taxon>
        <taxon>Linnemannia</taxon>
    </lineage>
</organism>
<evidence type="ECO:0000256" key="8">
    <source>
        <dbReference type="ARBA" id="ARBA00022989"/>
    </source>
</evidence>
<dbReference type="PROSITE" id="PS50920">
    <property type="entry name" value="SOLCAR"/>
    <property type="match status" value="1"/>
</dbReference>
<evidence type="ECO:0000256" key="1">
    <source>
        <dbReference type="ARBA" id="ARBA00004448"/>
    </source>
</evidence>
<keyword evidence="8" id="KW-1133">Transmembrane helix</keyword>
<evidence type="ECO:0000313" key="17">
    <source>
        <dbReference type="EMBL" id="KAG0284019.1"/>
    </source>
</evidence>
<dbReference type="Pfam" id="PF00153">
    <property type="entry name" value="Mito_carr"/>
    <property type="match status" value="1"/>
</dbReference>
<comment type="subunit">
    <text evidence="14">Monomer.</text>
</comment>
<reference evidence="17 18" key="1">
    <citation type="journal article" date="2020" name="Fungal Divers.">
        <title>Resolving the Mortierellaceae phylogeny through synthesis of multi-gene phylogenetics and phylogenomics.</title>
        <authorList>
            <person name="Vandepol N."/>
            <person name="Liber J."/>
            <person name="Desiro A."/>
            <person name="Na H."/>
            <person name="Kennedy M."/>
            <person name="Barry K."/>
            <person name="Grigoriev I.V."/>
            <person name="Miller A.N."/>
            <person name="O'Donnell K."/>
            <person name="Stajich J.E."/>
            <person name="Bonito G."/>
        </authorList>
    </citation>
    <scope>NUCLEOTIDE SEQUENCE [LARGE SCALE GENOMIC DNA]</scope>
    <source>
        <strain evidence="17 18">AD045</strain>
    </source>
</reference>
<keyword evidence="3 13" id="KW-0813">Transport</keyword>
<comment type="similarity">
    <text evidence="2 13">Belongs to the mitochondrial carrier (TC 2.A.29) family.</text>
</comment>
<evidence type="ECO:0000256" key="12">
    <source>
        <dbReference type="PROSITE-ProRule" id="PRU00282"/>
    </source>
</evidence>
<evidence type="ECO:0000256" key="6">
    <source>
        <dbReference type="ARBA" id="ARBA00022737"/>
    </source>
</evidence>
<evidence type="ECO:0000256" key="13">
    <source>
        <dbReference type="RuleBase" id="RU000488"/>
    </source>
</evidence>
<evidence type="ECO:0000256" key="3">
    <source>
        <dbReference type="ARBA" id="ARBA00022448"/>
    </source>
</evidence>
<comment type="subcellular location">
    <subcellularLocation>
        <location evidence="14">Membrane</location>
        <topology evidence="14">Multi-pass membrane protein</topology>
    </subcellularLocation>
    <subcellularLocation>
        <location evidence="1">Mitochondrion inner membrane</location>
        <topology evidence="1">Multi-pass membrane protein</topology>
    </subcellularLocation>
</comment>
<evidence type="ECO:0000256" key="10">
    <source>
        <dbReference type="ARBA" id="ARBA00023136"/>
    </source>
</evidence>
<dbReference type="Proteomes" id="UP001194696">
    <property type="component" value="Unassembled WGS sequence"/>
</dbReference>
<feature type="compositionally biased region" description="Low complexity" evidence="15">
    <location>
        <begin position="229"/>
        <end position="243"/>
    </location>
</feature>
<comment type="catalytic activity">
    <reaction evidence="11">
        <text>ADP(in) + ATP(out) = ADP(out) + ATP(in)</text>
        <dbReference type="Rhea" id="RHEA:34999"/>
        <dbReference type="ChEBI" id="CHEBI:30616"/>
        <dbReference type="ChEBI" id="CHEBI:456216"/>
    </reaction>
    <physiologicalReaction direction="left-to-right" evidence="11">
        <dbReference type="Rhea" id="RHEA:35000"/>
    </physiologicalReaction>
</comment>
<keyword evidence="9" id="KW-0496">Mitochondrion</keyword>
<dbReference type="PANTHER" id="PTHR45635">
    <property type="entry name" value="ADP,ATP CARRIER PROTEIN 1-RELATED-RELATED"/>
    <property type="match status" value="1"/>
</dbReference>
<keyword evidence="16" id="KW-0732">Signal</keyword>
<evidence type="ECO:0000256" key="4">
    <source>
        <dbReference type="ARBA" id="ARBA00022449"/>
    </source>
</evidence>
<keyword evidence="7" id="KW-0999">Mitochondrion inner membrane</keyword>
<name>A0ABQ7JS14_9FUNG</name>
<keyword evidence="18" id="KW-1185">Reference proteome</keyword>
<feature type="signal peptide" evidence="16">
    <location>
        <begin position="1"/>
        <end position="19"/>
    </location>
</feature>
<comment type="caution">
    <text evidence="17">The sequence shown here is derived from an EMBL/GenBank/DDBJ whole genome shotgun (WGS) entry which is preliminary data.</text>
</comment>
<feature type="region of interest" description="Disordered" evidence="15">
    <location>
        <begin position="229"/>
        <end position="250"/>
    </location>
</feature>
<dbReference type="InterPro" id="IPR002113">
    <property type="entry name" value="ADT_euk_type"/>
</dbReference>
<feature type="repeat" description="Solcar" evidence="12">
    <location>
        <begin position="376"/>
        <end position="455"/>
    </location>
</feature>
<evidence type="ECO:0000256" key="14">
    <source>
        <dbReference type="RuleBase" id="RU368008"/>
    </source>
</evidence>
<evidence type="ECO:0000313" key="18">
    <source>
        <dbReference type="Proteomes" id="UP001194696"/>
    </source>
</evidence>
<protein>
    <recommendedName>
        <fullName evidence="14">ADP/ATP translocase</fullName>
    </recommendedName>
    <alternativeName>
        <fullName evidence="14">ADP,ATP carrier protein</fullName>
    </alternativeName>
</protein>
<gene>
    <name evidence="17" type="ORF">BGZ96_011622</name>
</gene>
<feature type="region of interest" description="Disordered" evidence="15">
    <location>
        <begin position="49"/>
        <end position="88"/>
    </location>
</feature>
<dbReference type="EMBL" id="JAAAIM010000826">
    <property type="protein sequence ID" value="KAG0284019.1"/>
    <property type="molecule type" value="Genomic_DNA"/>
</dbReference>
<evidence type="ECO:0000256" key="7">
    <source>
        <dbReference type="ARBA" id="ARBA00022792"/>
    </source>
</evidence>
<dbReference type="InterPro" id="IPR023395">
    <property type="entry name" value="MCP_dom_sf"/>
</dbReference>
<sequence>MSGPHHIVGLSLFGPLVLTVATAPANRVRLLLQTQDEIVLNLREESLAHHHHHHTSSSSPSNTKPYNVTNDSNSAQDEEEDEEEPRSIIAPYAQLPYTDVQDCYTRLLEKEGRSALWRGYSVEVGRIFLQKSLETRLTRKGTFALRQWMSLTPPNVQGRGMGAGWMLATAVEGTLVGAAAMAVAYPLAVLHAKMATDVVRRTRIVRKVVSKRAPALSPVVVQEMKDGEAPAAAELSSSSSTESISRDSVEWVDHTSEWANHPQGQDQDQEDLTVSTPVLEGPLSVSEPKNIPDEPTPTTVATLEEHETEHSYTTVTYDLSHKYKTYRQIFNEIIASSEGYLGLYKGFSTVIASAFISRLGMMTIYTTKSFCAGTSGTVAFSPFQVFLSQTVLSVVTYPLTTVGNRRMIAHSGRYTSSWDAAKQIVDKQGWQALFRGVEVVVLRSVVLAALSQLLL</sequence>
<keyword evidence="6" id="KW-0677">Repeat</keyword>